<proteinExistence type="predicted"/>
<evidence type="ECO:0000313" key="1">
    <source>
        <dbReference type="EMBL" id="ORY10897.1"/>
    </source>
</evidence>
<dbReference type="AlphaFoldDB" id="A0A1Y1ZLK3"/>
<keyword evidence="2" id="KW-1185">Reference proteome</keyword>
<accession>A0A1Y1ZLK3</accession>
<dbReference type="EMBL" id="MCFA01000067">
    <property type="protein sequence ID" value="ORY10897.1"/>
    <property type="molecule type" value="Genomic_DNA"/>
</dbReference>
<comment type="caution">
    <text evidence="1">The sequence shown here is derived from an EMBL/GenBank/DDBJ whole genome shotgun (WGS) entry which is preliminary data.</text>
</comment>
<reference evidence="1 2" key="1">
    <citation type="submission" date="2016-07" db="EMBL/GenBank/DDBJ databases">
        <title>Pervasive Adenine N6-methylation of Active Genes in Fungi.</title>
        <authorList>
            <consortium name="DOE Joint Genome Institute"/>
            <person name="Mondo S.J."/>
            <person name="Dannebaum R.O."/>
            <person name="Kuo R.C."/>
            <person name="Labutti K."/>
            <person name="Haridas S."/>
            <person name="Kuo A."/>
            <person name="Salamov A."/>
            <person name="Ahrendt S.R."/>
            <person name="Lipzen A."/>
            <person name="Sullivan W."/>
            <person name="Andreopoulos W.B."/>
            <person name="Clum A."/>
            <person name="Lindquist E."/>
            <person name="Daum C."/>
            <person name="Ramamoorthy G.K."/>
            <person name="Gryganskyi A."/>
            <person name="Culley D."/>
            <person name="Magnuson J.K."/>
            <person name="James T.Y."/>
            <person name="O'Malley M.A."/>
            <person name="Stajich J.E."/>
            <person name="Spatafora J.W."/>
            <person name="Visel A."/>
            <person name="Grigoriev I.V."/>
        </authorList>
    </citation>
    <scope>NUCLEOTIDE SEQUENCE [LARGE SCALE GENOMIC DNA]</scope>
    <source>
        <strain evidence="1 2">CBS 115471</strain>
    </source>
</reference>
<organism evidence="1 2">
    <name type="scientific">Clohesyomyces aquaticus</name>
    <dbReference type="NCBI Taxonomy" id="1231657"/>
    <lineage>
        <taxon>Eukaryota</taxon>
        <taxon>Fungi</taxon>
        <taxon>Dikarya</taxon>
        <taxon>Ascomycota</taxon>
        <taxon>Pezizomycotina</taxon>
        <taxon>Dothideomycetes</taxon>
        <taxon>Pleosporomycetidae</taxon>
        <taxon>Pleosporales</taxon>
        <taxon>Lindgomycetaceae</taxon>
        <taxon>Clohesyomyces</taxon>
    </lineage>
</organism>
<evidence type="ECO:0000313" key="2">
    <source>
        <dbReference type="Proteomes" id="UP000193144"/>
    </source>
</evidence>
<dbReference type="OrthoDB" id="5302289at2759"/>
<name>A0A1Y1ZLK3_9PLEO</name>
<protein>
    <submittedName>
        <fullName evidence="1">Uncharacterized protein</fullName>
    </submittedName>
</protein>
<gene>
    <name evidence="1" type="ORF">BCR34DRAFT_485022</name>
</gene>
<sequence length="97" mass="11056">MGGNLDYIAGYGYISLQRALDIARDSEDGRVDPALQGYLERKLGEVWARVLAQPQAYVFTKEEFSLFNYYRARFGETDPIVLAAISRFWNRYHGGGN</sequence>
<dbReference type="Proteomes" id="UP000193144">
    <property type="component" value="Unassembled WGS sequence"/>
</dbReference>